<dbReference type="PANTHER" id="PTHR33405:SF18">
    <property type="entry name" value="PROTEIN FLX-LIKE 4"/>
    <property type="match status" value="1"/>
</dbReference>
<dbReference type="Proteomes" id="UP001152484">
    <property type="component" value="Unassembled WGS sequence"/>
</dbReference>
<evidence type="ECO:0000256" key="3">
    <source>
        <dbReference type="ARBA" id="ARBA00022782"/>
    </source>
</evidence>
<gene>
    <name evidence="7" type="ORF">CEURO_LOCUS12258</name>
</gene>
<evidence type="ECO:0000256" key="6">
    <source>
        <dbReference type="SAM" id="Coils"/>
    </source>
</evidence>
<dbReference type="InterPro" id="IPR040353">
    <property type="entry name" value="FLX/FLX-like"/>
</dbReference>
<keyword evidence="2" id="KW-0217">Developmental protein</keyword>
<evidence type="ECO:0000256" key="4">
    <source>
        <dbReference type="ARBA" id="ARBA00023054"/>
    </source>
</evidence>
<evidence type="ECO:0000313" key="8">
    <source>
        <dbReference type="Proteomes" id="UP001152484"/>
    </source>
</evidence>
<evidence type="ECO:0000313" key="7">
    <source>
        <dbReference type="EMBL" id="CAH9093203.1"/>
    </source>
</evidence>
<evidence type="ECO:0000256" key="5">
    <source>
        <dbReference type="ARBA" id="ARBA00023089"/>
    </source>
</evidence>
<name>A0A9P1EAU0_CUSEU</name>
<comment type="caution">
    <text evidence="7">The sequence shown here is derived from an EMBL/GenBank/DDBJ whole genome shotgun (WGS) entry which is preliminary data.</text>
</comment>
<dbReference type="GO" id="GO:0030154">
    <property type="term" value="P:cell differentiation"/>
    <property type="evidence" value="ECO:0007669"/>
    <property type="project" value="UniProtKB-KW"/>
</dbReference>
<accession>A0A9P1EAU0</accession>
<reference evidence="7" key="1">
    <citation type="submission" date="2022-07" db="EMBL/GenBank/DDBJ databases">
        <authorList>
            <person name="Macas J."/>
            <person name="Novak P."/>
            <person name="Neumann P."/>
        </authorList>
    </citation>
    <scope>NUCLEOTIDE SEQUENCE</scope>
</reference>
<proteinExistence type="inferred from homology"/>
<dbReference type="OrthoDB" id="1899348at2759"/>
<protein>
    <submittedName>
        <fullName evidence="7">Uncharacterized protein</fullName>
    </submittedName>
</protein>
<organism evidence="7 8">
    <name type="scientific">Cuscuta europaea</name>
    <name type="common">European dodder</name>
    <dbReference type="NCBI Taxonomy" id="41803"/>
    <lineage>
        <taxon>Eukaryota</taxon>
        <taxon>Viridiplantae</taxon>
        <taxon>Streptophyta</taxon>
        <taxon>Embryophyta</taxon>
        <taxon>Tracheophyta</taxon>
        <taxon>Spermatophyta</taxon>
        <taxon>Magnoliopsida</taxon>
        <taxon>eudicotyledons</taxon>
        <taxon>Gunneridae</taxon>
        <taxon>Pentapetalae</taxon>
        <taxon>asterids</taxon>
        <taxon>lamiids</taxon>
        <taxon>Solanales</taxon>
        <taxon>Convolvulaceae</taxon>
        <taxon>Cuscuteae</taxon>
        <taxon>Cuscuta</taxon>
        <taxon>Cuscuta subgen. Cuscuta</taxon>
    </lineage>
</organism>
<dbReference type="EMBL" id="CAMAPE010000030">
    <property type="protein sequence ID" value="CAH9093203.1"/>
    <property type="molecule type" value="Genomic_DNA"/>
</dbReference>
<dbReference type="PANTHER" id="PTHR33405">
    <property type="entry name" value="PROTEIN FLX-LIKE 2"/>
    <property type="match status" value="1"/>
</dbReference>
<evidence type="ECO:0000256" key="2">
    <source>
        <dbReference type="ARBA" id="ARBA00022473"/>
    </source>
</evidence>
<evidence type="ECO:0000256" key="1">
    <source>
        <dbReference type="ARBA" id="ARBA00005405"/>
    </source>
</evidence>
<dbReference type="GO" id="GO:0009908">
    <property type="term" value="P:flower development"/>
    <property type="evidence" value="ECO:0007669"/>
    <property type="project" value="UniProtKB-KW"/>
</dbReference>
<comment type="similarity">
    <text evidence="1">Belongs to the FLX family.</text>
</comment>
<keyword evidence="8" id="KW-1185">Reference proteome</keyword>
<feature type="coiled-coil region" evidence="6">
    <location>
        <begin position="26"/>
        <end position="203"/>
    </location>
</feature>
<keyword evidence="5" id="KW-0287">Flowering</keyword>
<dbReference type="AlphaFoldDB" id="A0A9P1EAU0"/>
<keyword evidence="3" id="KW-0221">Differentiation</keyword>
<keyword evidence="4 6" id="KW-0175">Coiled coil</keyword>
<sequence>MESYVLLPPPHRHVDLLHPEILEKKLASQKEEIEQLVEDNHQLASTHVALRHDLAAAQEEIERLEEHIRSIRAESDIQIRIISEKMAKKEGDIQASNRVRKDLEQAISEAQKIATTNRELSAKVVHATEELEKARSELKNLPQMQTELDKLQKEYLKLRKTFDYEKGLNVTQVENLKLMELDLVGKASELERLQAELLNAERKVQVNNSFVHPYAHQMSHPMPSTMAYPDGFGRPPHATQFGIHHPLGEGTIPYGAAPIGPGVGSANFAWGQQRPY</sequence>